<dbReference type="EMBL" id="QRQO01000005">
    <property type="protein sequence ID" value="RHN16499.1"/>
    <property type="molecule type" value="Genomic_DNA"/>
</dbReference>
<gene>
    <name evidence="1" type="ORF">DWZ29_02755</name>
</gene>
<accession>A0A415UEG0</accession>
<dbReference type="AlphaFoldDB" id="A0A415UEG0"/>
<organism evidence="1 2">
    <name type="scientific">Anaerobutyricum hallii</name>
    <dbReference type="NCBI Taxonomy" id="39488"/>
    <lineage>
        <taxon>Bacteria</taxon>
        <taxon>Bacillati</taxon>
        <taxon>Bacillota</taxon>
        <taxon>Clostridia</taxon>
        <taxon>Lachnospirales</taxon>
        <taxon>Lachnospiraceae</taxon>
        <taxon>Anaerobutyricum</taxon>
    </lineage>
</organism>
<dbReference type="Proteomes" id="UP000283700">
    <property type="component" value="Unassembled WGS sequence"/>
</dbReference>
<proteinExistence type="predicted"/>
<reference evidence="1 2" key="1">
    <citation type="submission" date="2018-08" db="EMBL/GenBank/DDBJ databases">
        <title>A genome reference for cultivated species of the human gut microbiota.</title>
        <authorList>
            <person name="Zou Y."/>
            <person name="Xue W."/>
            <person name="Luo G."/>
        </authorList>
    </citation>
    <scope>NUCLEOTIDE SEQUENCE [LARGE SCALE GENOMIC DNA]</scope>
    <source>
        <strain evidence="1 2">AF31-17AC</strain>
    </source>
</reference>
<name>A0A415UEG0_9FIRM</name>
<evidence type="ECO:0000313" key="2">
    <source>
        <dbReference type="Proteomes" id="UP000283700"/>
    </source>
</evidence>
<sequence>MATSSITHNFVVSNPNSVKRFVAAIDEADRDCTPKQTLPGRQLTNPQEILALMSKRKNKLLNIKILQ</sequence>
<protein>
    <submittedName>
        <fullName evidence="1">Uncharacterized protein</fullName>
    </submittedName>
</protein>
<dbReference type="RefSeq" id="WP_118485603.1">
    <property type="nucleotide sequence ID" value="NZ_QRQO01000005.1"/>
</dbReference>
<comment type="caution">
    <text evidence="1">The sequence shown here is derived from an EMBL/GenBank/DDBJ whole genome shotgun (WGS) entry which is preliminary data.</text>
</comment>
<evidence type="ECO:0000313" key="1">
    <source>
        <dbReference type="EMBL" id="RHN16499.1"/>
    </source>
</evidence>